<protein>
    <submittedName>
        <fullName evidence="1">Uncharacterized protein</fullName>
    </submittedName>
</protein>
<sequence length="65" mass="8150">MLFRRRPSSQMLRTREEKRKLSTCRFWRQEQDGHEDPQCHPGCNLCLPFKVHFWLWRLYTEAREQ</sequence>
<reference evidence="1" key="1">
    <citation type="submission" date="2018-02" db="EMBL/GenBank/DDBJ databases">
        <title>Rhizophora mucronata_Transcriptome.</title>
        <authorList>
            <person name="Meera S.P."/>
            <person name="Sreeshan A."/>
            <person name="Augustine A."/>
        </authorList>
    </citation>
    <scope>NUCLEOTIDE SEQUENCE</scope>
    <source>
        <tissue evidence="1">Leaf</tissue>
    </source>
</reference>
<dbReference type="EMBL" id="GGEC01070849">
    <property type="protein sequence ID" value="MBX51333.1"/>
    <property type="molecule type" value="Transcribed_RNA"/>
</dbReference>
<dbReference type="AlphaFoldDB" id="A0A2P2P9M2"/>
<proteinExistence type="predicted"/>
<evidence type="ECO:0000313" key="1">
    <source>
        <dbReference type="EMBL" id="MBX51333.1"/>
    </source>
</evidence>
<organism evidence="1">
    <name type="scientific">Rhizophora mucronata</name>
    <name type="common">Asiatic mangrove</name>
    <dbReference type="NCBI Taxonomy" id="61149"/>
    <lineage>
        <taxon>Eukaryota</taxon>
        <taxon>Viridiplantae</taxon>
        <taxon>Streptophyta</taxon>
        <taxon>Embryophyta</taxon>
        <taxon>Tracheophyta</taxon>
        <taxon>Spermatophyta</taxon>
        <taxon>Magnoliopsida</taxon>
        <taxon>eudicotyledons</taxon>
        <taxon>Gunneridae</taxon>
        <taxon>Pentapetalae</taxon>
        <taxon>rosids</taxon>
        <taxon>fabids</taxon>
        <taxon>Malpighiales</taxon>
        <taxon>Rhizophoraceae</taxon>
        <taxon>Rhizophora</taxon>
    </lineage>
</organism>
<accession>A0A2P2P9M2</accession>
<name>A0A2P2P9M2_RHIMU</name>